<evidence type="ECO:0000313" key="7">
    <source>
        <dbReference type="WBParaSite" id="HPBE_0002483301-mRNA-1"/>
    </source>
</evidence>
<gene>
    <name evidence="5" type="ORF">HPBE_LOCUS24832</name>
</gene>
<accession>A0A3P8HWB7</accession>
<dbReference type="GO" id="GO:0005524">
    <property type="term" value="F:ATP binding"/>
    <property type="evidence" value="ECO:0007669"/>
    <property type="project" value="UniProtKB-KW"/>
</dbReference>
<keyword evidence="3" id="KW-0067">ATP-binding</keyword>
<dbReference type="PROSITE" id="PS51193">
    <property type="entry name" value="HELICASE_ATP_BIND_2"/>
    <property type="match status" value="1"/>
</dbReference>
<feature type="domain" description="Helicase ATP-binding" evidence="4">
    <location>
        <begin position="1"/>
        <end position="138"/>
    </location>
</feature>
<evidence type="ECO:0000256" key="3">
    <source>
        <dbReference type="ARBA" id="ARBA00022840"/>
    </source>
</evidence>
<organism evidence="6 7">
    <name type="scientific">Heligmosomoides polygyrus</name>
    <name type="common">Parasitic roundworm</name>
    <dbReference type="NCBI Taxonomy" id="6339"/>
    <lineage>
        <taxon>Eukaryota</taxon>
        <taxon>Metazoa</taxon>
        <taxon>Ecdysozoa</taxon>
        <taxon>Nematoda</taxon>
        <taxon>Chromadorea</taxon>
        <taxon>Rhabditida</taxon>
        <taxon>Rhabditina</taxon>
        <taxon>Rhabditomorpha</taxon>
        <taxon>Strongyloidea</taxon>
        <taxon>Heligmosomidae</taxon>
        <taxon>Heligmosomoides</taxon>
    </lineage>
</organism>
<evidence type="ECO:0000313" key="5">
    <source>
        <dbReference type="EMBL" id="VDP47556.1"/>
    </source>
</evidence>
<keyword evidence="1" id="KW-0547">Nucleotide-binding</keyword>
<sequence length="138" mass="15769">MNEFSFPFPPYGIQLQLMNEIKECIDKQQVGIFESPTGTGKTLSVLCATATWLEEFEKQMEEELLRKSRLVEEVAHRFAITQMQENRQFNGHFGLATLSDNGRHDFLLHKFQLAALGKTPSAWCSSSWIFSKIALRLG</sequence>
<dbReference type="OrthoDB" id="267079at2759"/>
<reference evidence="5 6" key="1">
    <citation type="submission" date="2018-11" db="EMBL/GenBank/DDBJ databases">
        <authorList>
            <consortium name="Pathogen Informatics"/>
        </authorList>
    </citation>
    <scope>NUCLEOTIDE SEQUENCE [LARGE SCALE GENOMIC DNA]</scope>
</reference>
<accession>A0A183GQ63</accession>
<dbReference type="AlphaFoldDB" id="A0A183GQ63"/>
<protein>
    <submittedName>
        <fullName evidence="7">Helicase ATP-binding domain-containing protein</fullName>
    </submittedName>
</protein>
<dbReference type="InterPro" id="IPR014013">
    <property type="entry name" value="Helic_SF1/SF2_ATP-bd_DinG/Rad3"/>
</dbReference>
<dbReference type="InterPro" id="IPR045028">
    <property type="entry name" value="DinG/Rad3-like"/>
</dbReference>
<keyword evidence="6" id="KW-1185">Reference proteome</keyword>
<name>A0A183GQ63_HELPZ</name>
<dbReference type="EMBL" id="UZAH01036935">
    <property type="protein sequence ID" value="VDP47556.1"/>
    <property type="molecule type" value="Genomic_DNA"/>
</dbReference>
<dbReference type="WBParaSite" id="HPBE_0002483301-mRNA-1">
    <property type="protein sequence ID" value="HPBE_0002483301-mRNA-1"/>
    <property type="gene ID" value="HPBE_0002483301"/>
</dbReference>
<reference evidence="7" key="2">
    <citation type="submission" date="2019-09" db="UniProtKB">
        <authorList>
            <consortium name="WormBaseParasite"/>
        </authorList>
    </citation>
    <scope>IDENTIFICATION</scope>
</reference>
<proteinExistence type="predicted"/>
<evidence type="ECO:0000313" key="6">
    <source>
        <dbReference type="Proteomes" id="UP000050761"/>
    </source>
</evidence>
<dbReference type="InterPro" id="IPR027417">
    <property type="entry name" value="P-loop_NTPase"/>
</dbReference>
<evidence type="ECO:0000259" key="4">
    <source>
        <dbReference type="PROSITE" id="PS51193"/>
    </source>
</evidence>
<evidence type="ECO:0000256" key="2">
    <source>
        <dbReference type="ARBA" id="ARBA00022801"/>
    </source>
</evidence>
<keyword evidence="2" id="KW-0378">Hydrolase</keyword>
<dbReference type="GO" id="GO:0034085">
    <property type="term" value="P:establishment of sister chromatid cohesion"/>
    <property type="evidence" value="ECO:0007669"/>
    <property type="project" value="TreeGrafter"/>
</dbReference>
<dbReference type="GO" id="GO:0005634">
    <property type="term" value="C:nucleus"/>
    <property type="evidence" value="ECO:0007669"/>
    <property type="project" value="TreeGrafter"/>
</dbReference>
<dbReference type="Proteomes" id="UP000050761">
    <property type="component" value="Unassembled WGS sequence"/>
</dbReference>
<dbReference type="PANTHER" id="PTHR11472">
    <property type="entry name" value="DNA REPAIR DEAD HELICASE RAD3/XP-D SUBFAMILY MEMBER"/>
    <property type="match status" value="1"/>
</dbReference>
<dbReference type="GO" id="GO:0003678">
    <property type="term" value="F:DNA helicase activity"/>
    <property type="evidence" value="ECO:0007669"/>
    <property type="project" value="TreeGrafter"/>
</dbReference>
<dbReference type="SUPFAM" id="SSF52540">
    <property type="entry name" value="P-loop containing nucleoside triphosphate hydrolases"/>
    <property type="match status" value="1"/>
</dbReference>
<dbReference type="GO" id="GO:0016787">
    <property type="term" value="F:hydrolase activity"/>
    <property type="evidence" value="ECO:0007669"/>
    <property type="project" value="UniProtKB-KW"/>
</dbReference>
<evidence type="ECO:0000256" key="1">
    <source>
        <dbReference type="ARBA" id="ARBA00022741"/>
    </source>
</evidence>
<dbReference type="PANTHER" id="PTHR11472:SF41">
    <property type="entry name" value="ATP-DEPENDENT DNA HELICASE DDX11-RELATED"/>
    <property type="match status" value="1"/>
</dbReference>
<dbReference type="Gene3D" id="3.40.50.300">
    <property type="entry name" value="P-loop containing nucleotide triphosphate hydrolases"/>
    <property type="match status" value="1"/>
</dbReference>